<dbReference type="Gene3D" id="3.40.390.10">
    <property type="entry name" value="Collagenase (Catalytic Domain)"/>
    <property type="match status" value="1"/>
</dbReference>
<dbReference type="GO" id="GO:0046872">
    <property type="term" value="F:metal ion binding"/>
    <property type="evidence" value="ECO:0007669"/>
    <property type="project" value="UniProtKB-KW"/>
</dbReference>
<keyword evidence="2" id="KW-0812">Transmembrane</keyword>
<feature type="binding site" evidence="1">
    <location>
        <position position="417"/>
    </location>
    <ligand>
        <name>Zn(2+)</name>
        <dbReference type="ChEBI" id="CHEBI:29105"/>
        <note>catalytic</note>
    </ligand>
</feature>
<dbReference type="PANTHER" id="PTHR11905">
    <property type="entry name" value="ADAM A DISINTEGRIN AND METALLOPROTEASE DOMAIN"/>
    <property type="match status" value="1"/>
</dbReference>
<dbReference type="AlphaFoldDB" id="A0A4Q9LDE5"/>
<keyword evidence="1" id="KW-0479">Metal-binding</keyword>
<dbReference type="InterPro" id="IPR001590">
    <property type="entry name" value="Peptidase_M12B"/>
</dbReference>
<organism evidence="5 6">
    <name type="scientific">Hamiltosporidium magnivora</name>
    <dbReference type="NCBI Taxonomy" id="148818"/>
    <lineage>
        <taxon>Eukaryota</taxon>
        <taxon>Fungi</taxon>
        <taxon>Fungi incertae sedis</taxon>
        <taxon>Microsporidia</taxon>
        <taxon>Dubosqiidae</taxon>
        <taxon>Hamiltosporidium</taxon>
    </lineage>
</organism>
<evidence type="ECO:0000259" key="4">
    <source>
        <dbReference type="PROSITE" id="PS50215"/>
    </source>
</evidence>
<keyword evidence="2" id="KW-0472">Membrane</keyword>
<dbReference type="GO" id="GO:0004222">
    <property type="term" value="F:metalloendopeptidase activity"/>
    <property type="evidence" value="ECO:0007669"/>
    <property type="project" value="InterPro"/>
</dbReference>
<dbReference type="InterPro" id="IPR024079">
    <property type="entry name" value="MetalloPept_cat_dom_sf"/>
</dbReference>
<feature type="transmembrane region" description="Helical" evidence="2">
    <location>
        <begin position="629"/>
        <end position="651"/>
    </location>
</feature>
<evidence type="ECO:0000256" key="3">
    <source>
        <dbReference type="SAM" id="SignalP"/>
    </source>
</evidence>
<gene>
    <name evidence="5" type="ORF">CWI39_0579p0010</name>
</gene>
<dbReference type="EMBL" id="PIXR01000579">
    <property type="protein sequence ID" value="TBU05999.1"/>
    <property type="molecule type" value="Genomic_DNA"/>
</dbReference>
<dbReference type="GO" id="GO:0006508">
    <property type="term" value="P:proteolysis"/>
    <property type="evidence" value="ECO:0007669"/>
    <property type="project" value="InterPro"/>
</dbReference>
<dbReference type="PANTHER" id="PTHR11905:SF159">
    <property type="entry name" value="ADAM METALLOPROTEASE"/>
    <property type="match status" value="1"/>
</dbReference>
<evidence type="ECO:0000313" key="5">
    <source>
        <dbReference type="EMBL" id="TBU05999.1"/>
    </source>
</evidence>
<dbReference type="VEuPathDB" id="MicrosporidiaDB:CWI36_0830p0010"/>
<sequence length="652" mass="75707">MIVLFILFHTYLSINRPNEIYDDTEIVYPVFFTANNELPTIFTPRIYMSFKAFSEEFKIILLDNSYDLEIEDGSSIQGSNLFFGYKNEISNPEIKKEKNILYSEYKNDINLGNTEGMYNKESNIFSNTNQDPIKRKTLYIPVLKHHPCLYSCQVIKDPSSYGEFDLCNTIKGKFVYKNVYYEITQEKEIKPYNGTVYAYKIIRIYNRNENHGNNEPFIKNKQNNVVETKKILEEQKNTVDLKIFFINDLPRLELHKNDILKNTNQIFRRTADILSREDYHGLKINVQLMGILNIVGYKTKTGDFISKKADFDGDERERANYFDDNTISHIDSYKDYMSKNLYDFSVWFSLIINKTYNLSLLSPSYFYILLSTNSKVEIDGLSYINDQIQKNNFIYVTLRSFDSIFYGGRVVAHEVLHSFGVNHDDEEGCDKNGYLMEDIGCVECRENDYFMSNCTINKVYDILKETLRDNFIETELEISQKPLSTFQKISKKKKNHLVNENCDSFLPFGSLCYSSDCTPRALFCKEEFTYETKSNVYEDKCMNLPDNSPCLGGFCMKNLCINRNLLCARLGLRYSPTCSKSCTLSCVDENGQCVQQYISMPNRSECLSNSGNKGLCNSGVCIVRREDKYMIVLVFSMVIGSIGIFIILWLIQ</sequence>
<keyword evidence="2" id="KW-1133">Transmembrane helix</keyword>
<feature type="active site" evidence="1">
    <location>
        <position position="414"/>
    </location>
</feature>
<accession>A0A4Q9LDE5</accession>
<evidence type="ECO:0000256" key="1">
    <source>
        <dbReference type="PROSITE-ProRule" id="PRU00276"/>
    </source>
</evidence>
<feature type="domain" description="Peptidase M12B" evidence="4">
    <location>
        <begin position="341"/>
        <end position="475"/>
    </location>
</feature>
<feature type="binding site" evidence="1">
    <location>
        <position position="413"/>
    </location>
    <ligand>
        <name>Zn(2+)</name>
        <dbReference type="ChEBI" id="CHEBI:29105"/>
        <note>catalytic</note>
    </ligand>
</feature>
<proteinExistence type="predicted"/>
<dbReference type="PROSITE" id="PS50215">
    <property type="entry name" value="ADAM_MEPRO"/>
    <property type="match status" value="1"/>
</dbReference>
<evidence type="ECO:0000313" key="6">
    <source>
        <dbReference type="Proteomes" id="UP000293045"/>
    </source>
</evidence>
<name>A0A4Q9LDE5_9MICR</name>
<reference evidence="5 6" key="1">
    <citation type="submission" date="2017-12" db="EMBL/GenBank/DDBJ databases">
        <authorList>
            <person name="Pombert J.-F."/>
            <person name="Haag K.L."/>
            <person name="Ebert D."/>
        </authorList>
    </citation>
    <scope>NUCLEOTIDE SEQUENCE [LARGE SCALE GENOMIC DNA]</scope>
    <source>
        <strain evidence="5">IL-BN-2</strain>
    </source>
</reference>
<feature type="chain" id="PRO_5020728534" description="Peptidase M12B domain-containing protein" evidence="3">
    <location>
        <begin position="18"/>
        <end position="652"/>
    </location>
</feature>
<feature type="signal peptide" evidence="3">
    <location>
        <begin position="1"/>
        <end position="17"/>
    </location>
</feature>
<dbReference type="Proteomes" id="UP000293045">
    <property type="component" value="Unassembled WGS sequence"/>
</dbReference>
<comment type="caution">
    <text evidence="1">Lacks conserved residue(s) required for the propagation of feature annotation.</text>
</comment>
<keyword evidence="3" id="KW-0732">Signal</keyword>
<evidence type="ECO:0000256" key="2">
    <source>
        <dbReference type="SAM" id="Phobius"/>
    </source>
</evidence>
<feature type="binding site" evidence="1">
    <location>
        <position position="423"/>
    </location>
    <ligand>
        <name>Zn(2+)</name>
        <dbReference type="ChEBI" id="CHEBI:29105"/>
        <note>catalytic</note>
    </ligand>
</feature>
<dbReference type="VEuPathDB" id="MicrosporidiaDB:CWI39_0579p0010"/>
<comment type="caution">
    <text evidence="5">The sequence shown here is derived from an EMBL/GenBank/DDBJ whole genome shotgun (WGS) entry which is preliminary data.</text>
</comment>
<dbReference type="SUPFAM" id="SSF55486">
    <property type="entry name" value="Metalloproteases ('zincins'), catalytic domain"/>
    <property type="match status" value="1"/>
</dbReference>
<keyword evidence="1" id="KW-0862">Zinc</keyword>
<protein>
    <recommendedName>
        <fullName evidence="4">Peptidase M12B domain-containing protein</fullName>
    </recommendedName>
</protein>